<evidence type="ECO:0000256" key="4">
    <source>
        <dbReference type="PROSITE-ProRule" id="PRU01201"/>
    </source>
</evidence>
<dbReference type="PANTHER" id="PTHR45739:SF3">
    <property type="entry name" value="FRAS-RELATED EXTRACELLULAR MATRIX PROTEIN 1B PRECURSOR"/>
    <property type="match status" value="1"/>
</dbReference>
<dbReference type="Pfam" id="PF16184">
    <property type="entry name" value="Cadherin_3"/>
    <property type="match status" value="1"/>
</dbReference>
<evidence type="ECO:0000313" key="6">
    <source>
        <dbReference type="Proteomes" id="UP001529510"/>
    </source>
</evidence>
<comment type="caution">
    <text evidence="5">The sequence shown here is derived from an EMBL/GenBank/DDBJ whole genome shotgun (WGS) entry which is preliminary data.</text>
</comment>
<evidence type="ECO:0000313" key="5">
    <source>
        <dbReference type="EMBL" id="KAL0160388.1"/>
    </source>
</evidence>
<gene>
    <name evidence="5" type="ORF">M9458_044113</name>
</gene>
<dbReference type="AlphaFoldDB" id="A0ABD0NEC4"/>
<dbReference type="Proteomes" id="UP001529510">
    <property type="component" value="Unassembled WGS sequence"/>
</dbReference>
<keyword evidence="1" id="KW-0732">Signal</keyword>
<dbReference type="PANTHER" id="PTHR45739">
    <property type="entry name" value="MATRIX PROTEIN, PUTATIVE-RELATED"/>
    <property type="match status" value="1"/>
</dbReference>
<feature type="repeat" description="CSPG" evidence="4">
    <location>
        <begin position="15"/>
        <end position="105"/>
    </location>
</feature>
<proteinExistence type="predicted"/>
<evidence type="ECO:0000256" key="1">
    <source>
        <dbReference type="ARBA" id="ARBA00022729"/>
    </source>
</evidence>
<evidence type="ECO:0000256" key="2">
    <source>
        <dbReference type="ARBA" id="ARBA00022737"/>
    </source>
</evidence>
<feature type="non-terminal residue" evidence="5">
    <location>
        <position position="1"/>
    </location>
</feature>
<name>A0ABD0NEC4_CIRMR</name>
<organism evidence="5 6">
    <name type="scientific">Cirrhinus mrigala</name>
    <name type="common">Mrigala</name>
    <dbReference type="NCBI Taxonomy" id="683832"/>
    <lineage>
        <taxon>Eukaryota</taxon>
        <taxon>Metazoa</taxon>
        <taxon>Chordata</taxon>
        <taxon>Craniata</taxon>
        <taxon>Vertebrata</taxon>
        <taxon>Euteleostomi</taxon>
        <taxon>Actinopterygii</taxon>
        <taxon>Neopterygii</taxon>
        <taxon>Teleostei</taxon>
        <taxon>Ostariophysi</taxon>
        <taxon>Cypriniformes</taxon>
        <taxon>Cyprinidae</taxon>
        <taxon>Labeoninae</taxon>
        <taxon>Labeonini</taxon>
        <taxon>Cirrhinus</taxon>
    </lineage>
</organism>
<sequence length="128" mass="14363">SGTIHFTVEHSDRIPPTLAINKGLELTEGSVKTISTDDLKLTDPDTALENLTYVVIQSPQYGKLLFKGLPISKPRFTQLDINNMDLAYHHLNGRAKIDRFTFQPTDGTNTGYLEYGQLKREPAVFTIQ</sequence>
<keyword evidence="2" id="KW-0677">Repeat</keyword>
<evidence type="ECO:0000256" key="3">
    <source>
        <dbReference type="ARBA" id="ARBA00023180"/>
    </source>
</evidence>
<dbReference type="EMBL" id="JAMKFB020000022">
    <property type="protein sequence ID" value="KAL0160388.1"/>
    <property type="molecule type" value="Genomic_DNA"/>
</dbReference>
<dbReference type="InterPro" id="IPR039005">
    <property type="entry name" value="CSPG_rpt"/>
</dbReference>
<accession>A0ABD0NEC4</accession>
<feature type="non-terminal residue" evidence="5">
    <location>
        <position position="128"/>
    </location>
</feature>
<keyword evidence="3" id="KW-0325">Glycoprotein</keyword>
<protein>
    <submittedName>
        <fullName evidence="5">Uncharacterized protein</fullName>
    </submittedName>
</protein>
<dbReference type="InterPro" id="IPR051561">
    <property type="entry name" value="FRAS1_ECM"/>
</dbReference>
<keyword evidence="6" id="KW-1185">Reference proteome</keyword>
<reference evidence="5 6" key="1">
    <citation type="submission" date="2024-05" db="EMBL/GenBank/DDBJ databases">
        <title>Genome sequencing and assembly of Indian major carp, Cirrhinus mrigala (Hamilton, 1822).</title>
        <authorList>
            <person name="Mohindra V."/>
            <person name="Chowdhury L.M."/>
            <person name="Lal K."/>
            <person name="Jena J.K."/>
        </authorList>
    </citation>
    <scope>NUCLEOTIDE SEQUENCE [LARGE SCALE GENOMIC DNA]</scope>
    <source>
        <strain evidence="5">CM1030</strain>
        <tissue evidence="5">Blood</tissue>
    </source>
</reference>
<dbReference type="PROSITE" id="PS51854">
    <property type="entry name" value="CSPG"/>
    <property type="match status" value="1"/>
</dbReference>